<dbReference type="InterPro" id="IPR036977">
    <property type="entry name" value="DNA_primase_Znf_CHC2"/>
</dbReference>
<dbReference type="InterPro" id="IPR002694">
    <property type="entry name" value="Znf_CHC2"/>
</dbReference>
<dbReference type="AlphaFoldDB" id="A0A965ZCN7"/>
<accession>A0A965ZCN7</accession>
<dbReference type="Gene3D" id="3.90.580.10">
    <property type="entry name" value="Zinc finger, CHC2-type domain"/>
    <property type="match status" value="1"/>
</dbReference>
<dbReference type="GO" id="GO:0008270">
    <property type="term" value="F:zinc ion binding"/>
    <property type="evidence" value="ECO:0007669"/>
    <property type="project" value="InterPro"/>
</dbReference>
<organism evidence="2 3">
    <name type="scientific">Mucilaginibacter agri</name>
    <dbReference type="NCBI Taxonomy" id="2695265"/>
    <lineage>
        <taxon>Bacteria</taxon>
        <taxon>Pseudomonadati</taxon>
        <taxon>Bacteroidota</taxon>
        <taxon>Sphingobacteriia</taxon>
        <taxon>Sphingobacteriales</taxon>
        <taxon>Sphingobacteriaceae</taxon>
        <taxon>Mucilaginibacter</taxon>
    </lineage>
</organism>
<sequence>MITLRIDRTITYMYPEINQNTFIEILPIISKRILLTESRRNLKGQCPFHDDQATSLMVSPD</sequence>
<reference evidence="2" key="1">
    <citation type="submission" date="2020-01" db="EMBL/GenBank/DDBJ databases">
        <authorList>
            <person name="Seo Y.L."/>
        </authorList>
    </citation>
    <scope>NUCLEOTIDE SEQUENCE</scope>
    <source>
        <strain evidence="2">R11</strain>
    </source>
</reference>
<name>A0A965ZCN7_9SPHI</name>
<dbReference type="EMBL" id="WWEO01000037">
    <property type="protein sequence ID" value="NCD68310.1"/>
    <property type="molecule type" value="Genomic_DNA"/>
</dbReference>
<comment type="caution">
    <text evidence="2">The sequence shown here is derived from an EMBL/GenBank/DDBJ whole genome shotgun (WGS) entry which is preliminary data.</text>
</comment>
<dbReference type="GO" id="GO:0003677">
    <property type="term" value="F:DNA binding"/>
    <property type="evidence" value="ECO:0007669"/>
    <property type="project" value="InterPro"/>
</dbReference>
<evidence type="ECO:0000259" key="1">
    <source>
        <dbReference type="Pfam" id="PF01807"/>
    </source>
</evidence>
<proteinExistence type="predicted"/>
<feature type="domain" description="Zinc finger CHC2-type" evidence="1">
    <location>
        <begin position="22"/>
        <end position="60"/>
    </location>
</feature>
<dbReference type="GO" id="GO:0006260">
    <property type="term" value="P:DNA replication"/>
    <property type="evidence" value="ECO:0007669"/>
    <property type="project" value="InterPro"/>
</dbReference>
<dbReference type="SUPFAM" id="SSF57783">
    <property type="entry name" value="Zinc beta-ribbon"/>
    <property type="match status" value="1"/>
</dbReference>
<evidence type="ECO:0000313" key="2">
    <source>
        <dbReference type="EMBL" id="NCD68310.1"/>
    </source>
</evidence>
<gene>
    <name evidence="2" type="ORF">GSY63_02935</name>
</gene>
<protein>
    <recommendedName>
        <fullName evidence="1">Zinc finger CHC2-type domain-containing protein</fullName>
    </recommendedName>
</protein>
<dbReference type="GO" id="GO:0003899">
    <property type="term" value="F:DNA-directed RNA polymerase activity"/>
    <property type="evidence" value="ECO:0007669"/>
    <property type="project" value="InterPro"/>
</dbReference>
<reference evidence="2" key="2">
    <citation type="submission" date="2020-10" db="EMBL/GenBank/DDBJ databases">
        <title>Mucilaginibacter sp. nov., isolated from soil.</title>
        <authorList>
            <person name="Jeon C.O."/>
        </authorList>
    </citation>
    <scope>NUCLEOTIDE SEQUENCE</scope>
    <source>
        <strain evidence="2">R11</strain>
    </source>
</reference>
<evidence type="ECO:0000313" key="3">
    <source>
        <dbReference type="Proteomes" id="UP000638732"/>
    </source>
</evidence>
<dbReference type="Pfam" id="PF01807">
    <property type="entry name" value="Zn_ribbon_DnaG"/>
    <property type="match status" value="1"/>
</dbReference>
<dbReference type="Proteomes" id="UP000638732">
    <property type="component" value="Unassembled WGS sequence"/>
</dbReference>
<keyword evidence="3" id="KW-1185">Reference proteome</keyword>